<feature type="region of interest" description="Disordered" evidence="1">
    <location>
        <begin position="1"/>
        <end position="21"/>
    </location>
</feature>
<gene>
    <name evidence="2" type="ORF">V6N12_021185</name>
</gene>
<comment type="caution">
    <text evidence="2">The sequence shown here is derived from an EMBL/GenBank/DDBJ whole genome shotgun (WGS) entry which is preliminary data.</text>
</comment>
<sequence length="82" mass="9241">MKLQLRIQPTKQTPELRDKAHKQMQGSIVGELGRRRWMVVAEVYGQPLDEWTGMALALTLLLVLSFASLRRLGTSAPFGYAN</sequence>
<dbReference type="EMBL" id="JBBPBM010000841">
    <property type="protein sequence ID" value="KAK8490716.1"/>
    <property type="molecule type" value="Genomic_DNA"/>
</dbReference>
<evidence type="ECO:0000256" key="1">
    <source>
        <dbReference type="SAM" id="MobiDB-lite"/>
    </source>
</evidence>
<reference evidence="2 3" key="1">
    <citation type="journal article" date="2024" name="G3 (Bethesda)">
        <title>Genome assembly of Hibiscus sabdariffa L. provides insights into metabolisms of medicinal natural products.</title>
        <authorList>
            <person name="Kim T."/>
        </authorList>
    </citation>
    <scope>NUCLEOTIDE SEQUENCE [LARGE SCALE GENOMIC DNA]</scope>
    <source>
        <strain evidence="2">TK-2024</strain>
        <tissue evidence="2">Old leaves</tissue>
    </source>
</reference>
<accession>A0ABR2AC86</accession>
<keyword evidence="3" id="KW-1185">Reference proteome</keyword>
<protein>
    <submittedName>
        <fullName evidence="2">Uncharacterized protein</fullName>
    </submittedName>
</protein>
<dbReference type="Proteomes" id="UP001472677">
    <property type="component" value="Unassembled WGS sequence"/>
</dbReference>
<evidence type="ECO:0000313" key="2">
    <source>
        <dbReference type="EMBL" id="KAK8490716.1"/>
    </source>
</evidence>
<proteinExistence type="predicted"/>
<organism evidence="2 3">
    <name type="scientific">Hibiscus sabdariffa</name>
    <name type="common">roselle</name>
    <dbReference type="NCBI Taxonomy" id="183260"/>
    <lineage>
        <taxon>Eukaryota</taxon>
        <taxon>Viridiplantae</taxon>
        <taxon>Streptophyta</taxon>
        <taxon>Embryophyta</taxon>
        <taxon>Tracheophyta</taxon>
        <taxon>Spermatophyta</taxon>
        <taxon>Magnoliopsida</taxon>
        <taxon>eudicotyledons</taxon>
        <taxon>Gunneridae</taxon>
        <taxon>Pentapetalae</taxon>
        <taxon>rosids</taxon>
        <taxon>malvids</taxon>
        <taxon>Malvales</taxon>
        <taxon>Malvaceae</taxon>
        <taxon>Malvoideae</taxon>
        <taxon>Hibiscus</taxon>
    </lineage>
</organism>
<name>A0ABR2AC86_9ROSI</name>
<evidence type="ECO:0000313" key="3">
    <source>
        <dbReference type="Proteomes" id="UP001472677"/>
    </source>
</evidence>